<comment type="similarity">
    <text evidence="2">Belongs to the diacylglycerol/lipid kinase family.</text>
</comment>
<dbReference type="InterPro" id="IPR001206">
    <property type="entry name" value="Diacylglycerol_kinase_cat_dom"/>
</dbReference>
<dbReference type="Proteomes" id="UP000195918">
    <property type="component" value="Unassembled WGS sequence"/>
</dbReference>
<keyword evidence="5 10" id="KW-0418">Kinase</keyword>
<evidence type="ECO:0000256" key="1">
    <source>
        <dbReference type="ARBA" id="ARBA00001946"/>
    </source>
</evidence>
<evidence type="ECO:0000256" key="3">
    <source>
        <dbReference type="ARBA" id="ARBA00022679"/>
    </source>
</evidence>
<keyword evidence="11" id="KW-1185">Reference proteome</keyword>
<dbReference type="Pfam" id="PF00781">
    <property type="entry name" value="DAGK_cat"/>
    <property type="match status" value="1"/>
</dbReference>
<dbReference type="Pfam" id="PF19279">
    <property type="entry name" value="YegS_C"/>
    <property type="match status" value="1"/>
</dbReference>
<evidence type="ECO:0000313" key="10">
    <source>
        <dbReference type="EMBL" id="SLM85434.1"/>
    </source>
</evidence>
<keyword evidence="3" id="KW-0808">Transferase</keyword>
<keyword evidence="7" id="KW-0594">Phospholipid biosynthesis</keyword>
<feature type="domain" description="DAGKc" evidence="9">
    <location>
        <begin position="1"/>
        <end position="145"/>
    </location>
</feature>
<dbReference type="GO" id="GO:0005524">
    <property type="term" value="F:ATP binding"/>
    <property type="evidence" value="ECO:0007669"/>
    <property type="project" value="UniProtKB-KW"/>
</dbReference>
<protein>
    <submittedName>
        <fullName evidence="10">Transcription regulator [contains diacylglycerol kinase catalytic domain]</fullName>
    </submittedName>
</protein>
<proteinExistence type="inferred from homology"/>
<gene>
    <name evidence="10" type="ORF">FM121_05000</name>
</gene>
<keyword evidence="7" id="KW-0443">Lipid metabolism</keyword>
<organism evidence="10 11">
    <name type="scientific">Vagococcus fluvialis bH819</name>
    <dbReference type="NCBI Taxonomy" id="1255619"/>
    <lineage>
        <taxon>Bacteria</taxon>
        <taxon>Bacillati</taxon>
        <taxon>Bacillota</taxon>
        <taxon>Bacilli</taxon>
        <taxon>Lactobacillales</taxon>
        <taxon>Enterococcaceae</taxon>
        <taxon>Vagococcus</taxon>
    </lineage>
</organism>
<keyword evidence="6" id="KW-0067">ATP-binding</keyword>
<evidence type="ECO:0000256" key="6">
    <source>
        <dbReference type="ARBA" id="ARBA00022840"/>
    </source>
</evidence>
<keyword evidence="4" id="KW-0547">Nucleotide-binding</keyword>
<evidence type="ECO:0000256" key="5">
    <source>
        <dbReference type="ARBA" id="ARBA00022777"/>
    </source>
</evidence>
<dbReference type="RefSeq" id="WP_086951068.1">
    <property type="nucleotide sequence ID" value="NZ_FWFD01000008.1"/>
</dbReference>
<dbReference type="InterPro" id="IPR016064">
    <property type="entry name" value="NAD/diacylglycerol_kinase_sf"/>
</dbReference>
<dbReference type="InterPro" id="IPR045540">
    <property type="entry name" value="YegS/DAGK_C"/>
</dbReference>
<dbReference type="Gene3D" id="3.40.50.10330">
    <property type="entry name" value="Probable inorganic polyphosphate/atp-NAD kinase, domain 1"/>
    <property type="match status" value="1"/>
</dbReference>
<dbReference type="PANTHER" id="PTHR12358:SF54">
    <property type="entry name" value="SPHINGOSINE KINASE RELATED PROTEIN"/>
    <property type="match status" value="1"/>
</dbReference>
<dbReference type="SUPFAM" id="SSF111331">
    <property type="entry name" value="NAD kinase/diacylglycerol kinase-like"/>
    <property type="match status" value="1"/>
</dbReference>
<evidence type="ECO:0000259" key="9">
    <source>
        <dbReference type="PROSITE" id="PS50146"/>
    </source>
</evidence>
<dbReference type="SMART" id="SM00046">
    <property type="entry name" value="DAGKc"/>
    <property type="match status" value="1"/>
</dbReference>
<dbReference type="GO" id="GO:0016301">
    <property type="term" value="F:kinase activity"/>
    <property type="evidence" value="ECO:0007669"/>
    <property type="project" value="UniProtKB-KW"/>
</dbReference>
<dbReference type="NCBIfam" id="TIGR00147">
    <property type="entry name" value="YegS/Rv2252/BmrU family lipid kinase"/>
    <property type="match status" value="1"/>
</dbReference>
<dbReference type="InterPro" id="IPR050187">
    <property type="entry name" value="Lipid_Phosphate_FormReg"/>
</dbReference>
<dbReference type="EMBL" id="FWFD01000008">
    <property type="protein sequence ID" value="SLM85434.1"/>
    <property type="molecule type" value="Genomic_DNA"/>
</dbReference>
<dbReference type="OrthoDB" id="9786026at2"/>
<evidence type="ECO:0000256" key="4">
    <source>
        <dbReference type="ARBA" id="ARBA00022741"/>
    </source>
</evidence>
<evidence type="ECO:0000256" key="7">
    <source>
        <dbReference type="ARBA" id="ARBA00023209"/>
    </source>
</evidence>
<name>A0A1X6WM77_9ENTE</name>
<sequence length="317" mass="35632">MKKLTLHLIVNVQAGAGNAKKVYTISKEFLNKKNIEFIPYFTEYAGHEKKITRYLLKKILIEWQPDIDNFPLLVVLGGDGTLHEVINVLHDHPKIPIGYIPGGSGNDFARGVSLSINTKEALDRLTSLNHPSPVKVIHAKFKNTDTKRIILNNIGIGLDANIVTTANHSKTKKLLNKLHLGSLTYLSAVFKVLHKQEAFPITFKTDTHYLSFEKAYLCSITNHPYFGGGVAIDPTASPYENEISIVLIEKVNIFEILYLAIKILNKKHLASKYVHHFKSSQLEITSNTNQFGQTDGEIIGNEAYHVNCHLADHLFWL</sequence>
<dbReference type="InterPro" id="IPR017438">
    <property type="entry name" value="ATP-NAD_kinase_N"/>
</dbReference>
<dbReference type="PANTHER" id="PTHR12358">
    <property type="entry name" value="SPHINGOSINE KINASE"/>
    <property type="match status" value="1"/>
</dbReference>
<keyword evidence="7" id="KW-0444">Lipid biosynthesis</keyword>
<evidence type="ECO:0000313" key="11">
    <source>
        <dbReference type="Proteomes" id="UP000195918"/>
    </source>
</evidence>
<comment type="cofactor">
    <cofactor evidence="1">
        <name>Mg(2+)</name>
        <dbReference type="ChEBI" id="CHEBI:18420"/>
    </cofactor>
</comment>
<evidence type="ECO:0000256" key="8">
    <source>
        <dbReference type="ARBA" id="ARBA00023264"/>
    </source>
</evidence>
<keyword evidence="8" id="KW-1208">Phospholipid metabolism</keyword>
<evidence type="ECO:0000256" key="2">
    <source>
        <dbReference type="ARBA" id="ARBA00005983"/>
    </source>
</evidence>
<dbReference type="PROSITE" id="PS50146">
    <property type="entry name" value="DAGK"/>
    <property type="match status" value="1"/>
</dbReference>
<reference evidence="11" key="1">
    <citation type="submission" date="2017-02" db="EMBL/GenBank/DDBJ databases">
        <authorList>
            <person name="Dridi B."/>
        </authorList>
    </citation>
    <scope>NUCLEOTIDE SEQUENCE [LARGE SCALE GENOMIC DNA]</scope>
    <source>
        <strain evidence="11">bH819</strain>
    </source>
</reference>
<accession>A0A1X6WM77</accession>
<dbReference type="Gene3D" id="2.60.200.40">
    <property type="match status" value="1"/>
</dbReference>
<dbReference type="InterPro" id="IPR005218">
    <property type="entry name" value="Diacylglycerol/lipid_kinase"/>
</dbReference>
<dbReference type="AlphaFoldDB" id="A0A1X6WM77"/>
<dbReference type="GO" id="GO:0008654">
    <property type="term" value="P:phospholipid biosynthetic process"/>
    <property type="evidence" value="ECO:0007669"/>
    <property type="project" value="UniProtKB-KW"/>
</dbReference>